<dbReference type="EMBL" id="RJVI01000001">
    <property type="protein sequence ID" value="ROR34787.1"/>
    <property type="molecule type" value="Genomic_DNA"/>
</dbReference>
<accession>A0A3N1YBM0</accession>
<gene>
    <name evidence="2" type="ORF">EDC57_0691</name>
</gene>
<comment type="caution">
    <text evidence="2">The sequence shown here is derived from an EMBL/GenBank/DDBJ whole genome shotgun (WGS) entry which is preliminary data.</text>
</comment>
<dbReference type="Gene3D" id="2.40.10.220">
    <property type="entry name" value="predicted glycosyltransferase like domains"/>
    <property type="match status" value="1"/>
</dbReference>
<protein>
    <submittedName>
        <fullName evidence="2">PilZ domain-containing protein</fullName>
    </submittedName>
</protein>
<dbReference type="Proteomes" id="UP000276634">
    <property type="component" value="Unassembled WGS sequence"/>
</dbReference>
<reference evidence="2 3" key="1">
    <citation type="submission" date="2018-11" db="EMBL/GenBank/DDBJ databases">
        <title>Genomic Encyclopedia of Type Strains, Phase IV (KMG-IV): sequencing the most valuable type-strain genomes for metagenomic binning, comparative biology and taxonomic classification.</title>
        <authorList>
            <person name="Goeker M."/>
        </authorList>
    </citation>
    <scope>NUCLEOTIDE SEQUENCE [LARGE SCALE GENOMIC DNA]</scope>
    <source>
        <strain evidence="2 3">DSM 100275</strain>
    </source>
</reference>
<dbReference type="RefSeq" id="WP_123400248.1">
    <property type="nucleotide sequence ID" value="NZ_RJVI01000001.1"/>
</dbReference>
<feature type="domain" description="PilZ" evidence="1">
    <location>
        <begin position="101"/>
        <end position="175"/>
    </location>
</feature>
<sequence length="192" mass="22031">MDRRQFYRVEDLVSLSYRVLEAEAFEEALASFERRGPVWFTLSDTLQREAEQLEAAIREVAEEHPRIAYCLELMDRKLELLGRLIAADREGLYDVPPRPAEISASGIAFANDERLEPGTLLELRIVLHPSFTAILTYGRVVRCERADGGEHPWRIAAAFEALREEDRDVIVSHVLRRQAERLRAQRQGDEGS</sequence>
<organism evidence="2 3">
    <name type="scientific">Inmirania thermothiophila</name>
    <dbReference type="NCBI Taxonomy" id="1750597"/>
    <lineage>
        <taxon>Bacteria</taxon>
        <taxon>Pseudomonadati</taxon>
        <taxon>Pseudomonadota</taxon>
        <taxon>Gammaproteobacteria</taxon>
        <taxon>Chromatiales</taxon>
        <taxon>Ectothiorhodospiraceae</taxon>
        <taxon>Inmirania</taxon>
    </lineage>
</organism>
<dbReference type="Pfam" id="PF07238">
    <property type="entry name" value="PilZ"/>
    <property type="match status" value="1"/>
</dbReference>
<evidence type="ECO:0000313" key="3">
    <source>
        <dbReference type="Proteomes" id="UP000276634"/>
    </source>
</evidence>
<dbReference type="OrthoDB" id="9780702at2"/>
<dbReference type="AlphaFoldDB" id="A0A3N1YBM0"/>
<dbReference type="GO" id="GO:0035438">
    <property type="term" value="F:cyclic-di-GMP binding"/>
    <property type="evidence" value="ECO:0007669"/>
    <property type="project" value="InterPro"/>
</dbReference>
<keyword evidence="3" id="KW-1185">Reference proteome</keyword>
<name>A0A3N1YBM0_9GAMM</name>
<evidence type="ECO:0000313" key="2">
    <source>
        <dbReference type="EMBL" id="ROR34787.1"/>
    </source>
</evidence>
<proteinExistence type="predicted"/>
<dbReference type="InterPro" id="IPR009875">
    <property type="entry name" value="PilZ_domain"/>
</dbReference>
<evidence type="ECO:0000259" key="1">
    <source>
        <dbReference type="Pfam" id="PF07238"/>
    </source>
</evidence>